<feature type="compositionally biased region" description="Basic and acidic residues" evidence="1">
    <location>
        <begin position="78"/>
        <end position="87"/>
    </location>
</feature>
<dbReference type="Pfam" id="PF16060">
    <property type="entry name" value="DUF4802"/>
    <property type="match status" value="1"/>
</dbReference>
<feature type="region of interest" description="Disordered" evidence="1">
    <location>
        <begin position="152"/>
        <end position="192"/>
    </location>
</feature>
<feature type="compositionally biased region" description="Polar residues" evidence="1">
    <location>
        <begin position="12"/>
        <end position="22"/>
    </location>
</feature>
<evidence type="ECO:0000313" key="3">
    <source>
        <dbReference type="EMBL" id="CAG6450237.1"/>
    </source>
</evidence>
<reference evidence="3" key="1">
    <citation type="submission" date="2021-05" db="EMBL/GenBank/DDBJ databases">
        <authorList>
            <person name="Alioto T."/>
            <person name="Alioto T."/>
            <person name="Gomez Garrido J."/>
        </authorList>
    </citation>
    <scope>NUCLEOTIDE SEQUENCE</scope>
</reference>
<dbReference type="EMBL" id="HBUE01015201">
    <property type="protein sequence ID" value="CAG6450241.1"/>
    <property type="molecule type" value="Transcribed_RNA"/>
</dbReference>
<dbReference type="AlphaFoldDB" id="A0A8D8EW85"/>
<name>A0A8D8EW85_CULPI</name>
<feature type="region of interest" description="Disordered" evidence="1">
    <location>
        <begin position="1"/>
        <end position="22"/>
    </location>
</feature>
<feature type="region of interest" description="Disordered" evidence="1">
    <location>
        <begin position="39"/>
        <end position="65"/>
    </location>
</feature>
<evidence type="ECO:0000259" key="2">
    <source>
        <dbReference type="Pfam" id="PF16060"/>
    </source>
</evidence>
<sequence length="346" mass="38004">MAPFKLRFRMGSGSSRSASQEQDVVVDSQANQMIVQTNSYLSSSGNNTAAYGSSTTLDSEQNNDSLVSMSNDQRALIRDRDSPDERIGYVNPTLTHTEGNTIPLSPPPSYEHVLEENRLAALDKENNKTSTLSLSPSSYDMFGSNQQLTACTPQDQQQSYDQQSQQQATPNTTRKQESIDSSLYSCSSGTSPSQENLIGCTGSCDPLYNMAAQEHMEDLAEEMEDMHIEETCLSNDNLDDGSYSDECQSSYDPHAYEGTSSGSVVRPEIKGPEILYKSSKQLYKAVAKECGITCKMSDQCRCLDCQSRYFDCEYDQNENEKTDGGLGAGTPMFISEVMHGSACTIL</sequence>
<feature type="compositionally biased region" description="Polar residues" evidence="1">
    <location>
        <begin position="168"/>
        <end position="192"/>
    </location>
</feature>
<organism evidence="3">
    <name type="scientific">Culex pipiens</name>
    <name type="common">House mosquito</name>
    <dbReference type="NCBI Taxonomy" id="7175"/>
    <lineage>
        <taxon>Eukaryota</taxon>
        <taxon>Metazoa</taxon>
        <taxon>Ecdysozoa</taxon>
        <taxon>Arthropoda</taxon>
        <taxon>Hexapoda</taxon>
        <taxon>Insecta</taxon>
        <taxon>Pterygota</taxon>
        <taxon>Neoptera</taxon>
        <taxon>Endopterygota</taxon>
        <taxon>Diptera</taxon>
        <taxon>Nematocera</taxon>
        <taxon>Culicoidea</taxon>
        <taxon>Culicidae</taxon>
        <taxon>Culicinae</taxon>
        <taxon>Culicini</taxon>
        <taxon>Culex</taxon>
        <taxon>Culex</taxon>
    </lineage>
</organism>
<dbReference type="EMBL" id="HBUE01267356">
    <property type="protein sequence ID" value="CAG6562200.1"/>
    <property type="molecule type" value="Transcribed_RNA"/>
</dbReference>
<dbReference type="EMBL" id="HBUE01162167">
    <property type="protein sequence ID" value="CAG6510795.1"/>
    <property type="molecule type" value="Transcribed_RNA"/>
</dbReference>
<feature type="compositionally biased region" description="Polar residues" evidence="1">
    <location>
        <begin position="92"/>
        <end position="103"/>
    </location>
</feature>
<dbReference type="InterPro" id="IPR032061">
    <property type="entry name" value="DUF4802"/>
</dbReference>
<feature type="domain" description="DUF4802" evidence="2">
    <location>
        <begin position="277"/>
        <end position="341"/>
    </location>
</feature>
<evidence type="ECO:0000256" key="1">
    <source>
        <dbReference type="SAM" id="MobiDB-lite"/>
    </source>
</evidence>
<feature type="compositionally biased region" description="Low complexity" evidence="1">
    <location>
        <begin position="154"/>
        <end position="167"/>
    </location>
</feature>
<proteinExistence type="predicted"/>
<dbReference type="EMBL" id="HBUE01015197">
    <property type="protein sequence ID" value="CAG6450237.1"/>
    <property type="molecule type" value="Transcribed_RNA"/>
</dbReference>
<feature type="region of interest" description="Disordered" evidence="1">
    <location>
        <begin position="78"/>
        <end position="110"/>
    </location>
</feature>
<accession>A0A8D8EW85</accession>
<protein>
    <submittedName>
        <fullName evidence="3">(northern house mosquito) hypothetical protein</fullName>
    </submittedName>
</protein>